<proteinExistence type="predicted"/>
<reference evidence="1 2" key="1">
    <citation type="submission" date="2018-11" db="EMBL/GenBank/DDBJ databases">
        <title>Genome sequencing of Paenibacillus lentus DSM25539(T).</title>
        <authorList>
            <person name="Kook J.-K."/>
            <person name="Park S.-N."/>
            <person name="Lim Y.K."/>
        </authorList>
    </citation>
    <scope>NUCLEOTIDE SEQUENCE [LARGE SCALE GENOMIC DNA]</scope>
    <source>
        <strain evidence="1 2">DSM 25539</strain>
    </source>
</reference>
<protein>
    <recommendedName>
        <fullName evidence="3">Exosporium protein C</fullName>
    </recommendedName>
</protein>
<evidence type="ECO:0000313" key="1">
    <source>
        <dbReference type="EMBL" id="AZK48881.1"/>
    </source>
</evidence>
<evidence type="ECO:0008006" key="3">
    <source>
        <dbReference type="Google" id="ProtNLM"/>
    </source>
</evidence>
<name>A0A3Q8SET6_9BACL</name>
<dbReference type="AlphaFoldDB" id="A0A3Q8SET6"/>
<gene>
    <name evidence="1" type="ORF">EIM92_05970</name>
</gene>
<accession>A0A3Q8SET6</accession>
<dbReference type="KEGG" id="plen:EIM92_05970"/>
<dbReference type="OrthoDB" id="2922920at2"/>
<dbReference type="Proteomes" id="UP000273145">
    <property type="component" value="Chromosome"/>
</dbReference>
<evidence type="ECO:0000313" key="2">
    <source>
        <dbReference type="Proteomes" id="UP000273145"/>
    </source>
</evidence>
<sequence length="104" mass="10999">MRVSIPANAPVNTVELTATVGLRGLTGIPRVLFRIFRDGQEIYYATQAVETNFENVNLTALTAVDSNVAPGVHDYILSVEQVAAATNTARVVGPIVFSALATAP</sequence>
<keyword evidence="2" id="KW-1185">Reference proteome</keyword>
<organism evidence="1 2">
    <name type="scientific">Paenibacillus lentus</name>
    <dbReference type="NCBI Taxonomy" id="1338368"/>
    <lineage>
        <taxon>Bacteria</taxon>
        <taxon>Bacillati</taxon>
        <taxon>Bacillota</taxon>
        <taxon>Bacilli</taxon>
        <taxon>Bacillales</taxon>
        <taxon>Paenibacillaceae</taxon>
        <taxon>Paenibacillus</taxon>
    </lineage>
</organism>
<dbReference type="EMBL" id="CP034248">
    <property type="protein sequence ID" value="AZK48881.1"/>
    <property type="molecule type" value="Genomic_DNA"/>
</dbReference>